<dbReference type="Gene3D" id="3.10.350.10">
    <property type="entry name" value="LysM domain"/>
    <property type="match status" value="2"/>
</dbReference>
<dbReference type="InterPro" id="IPR029070">
    <property type="entry name" value="Chitinase_insertion_sf"/>
</dbReference>
<dbReference type="Pfam" id="PF00704">
    <property type="entry name" value="Glyco_hydro_18"/>
    <property type="match status" value="1"/>
</dbReference>
<keyword evidence="1" id="KW-0378">Hydrolase</keyword>
<gene>
    <name evidence="4" type="ORF">CUU66_09950</name>
</gene>
<dbReference type="PANTHER" id="PTHR46066:SF2">
    <property type="entry name" value="CHITINASE DOMAIN-CONTAINING PROTEIN 1"/>
    <property type="match status" value="1"/>
</dbReference>
<keyword evidence="1" id="KW-0326">Glycosidase</keyword>
<keyword evidence="5" id="KW-1185">Reference proteome</keyword>
<reference evidence="4 5" key="1">
    <citation type="submission" date="2017-11" db="EMBL/GenBank/DDBJ databases">
        <title>Comparitive Functional Genomics of Dry Heat Resistant strains isolated from the Viking Spacecraft.</title>
        <authorList>
            <person name="Seuylemezian A."/>
            <person name="Cooper K."/>
            <person name="Vaishampayan P."/>
        </authorList>
    </citation>
    <scope>NUCLEOTIDE SEQUENCE [LARGE SCALE GENOMIC DNA]</scope>
    <source>
        <strain evidence="4 5">V1-29</strain>
    </source>
</reference>
<dbReference type="InterPro" id="IPR001223">
    <property type="entry name" value="Glyco_hydro18_cat"/>
</dbReference>
<evidence type="ECO:0000256" key="1">
    <source>
        <dbReference type="ARBA" id="ARBA00023295"/>
    </source>
</evidence>
<name>A0A2N5M6K6_9BACI</name>
<dbReference type="GO" id="GO:0016798">
    <property type="term" value="F:hydrolase activity, acting on glycosyl bonds"/>
    <property type="evidence" value="ECO:0007669"/>
    <property type="project" value="UniProtKB-KW"/>
</dbReference>
<dbReference type="OrthoDB" id="9769314at2"/>
<dbReference type="GO" id="GO:0012505">
    <property type="term" value="C:endomembrane system"/>
    <property type="evidence" value="ECO:0007669"/>
    <property type="project" value="TreeGrafter"/>
</dbReference>
<dbReference type="InterPro" id="IPR011583">
    <property type="entry name" value="Chitinase_II/V-like_cat"/>
</dbReference>
<dbReference type="InterPro" id="IPR036779">
    <property type="entry name" value="LysM_dom_sf"/>
</dbReference>
<dbReference type="SMART" id="SM00257">
    <property type="entry name" value="LysM"/>
    <property type="match status" value="2"/>
</dbReference>
<dbReference type="Gene3D" id="3.20.20.80">
    <property type="entry name" value="Glycosidases"/>
    <property type="match status" value="1"/>
</dbReference>
<dbReference type="SMART" id="SM00636">
    <property type="entry name" value="Glyco_18"/>
    <property type="match status" value="1"/>
</dbReference>
<evidence type="ECO:0000259" key="3">
    <source>
        <dbReference type="PROSITE" id="PS51910"/>
    </source>
</evidence>
<feature type="domain" description="LysM" evidence="2">
    <location>
        <begin position="2"/>
        <end position="45"/>
    </location>
</feature>
<sequence length="420" mass="46945">MAVHTVTTGENLWTISQRYGVPVSAITAANGLQSTKLTPGLALYIPAADESVRAYRVKANDSLTAIAKTFNTTVQAILRRNPALDPARLSIGQTLFIPSRTKLSFETLGFIIPYNSQAFLLTLTTISQELTYLAVAAFSFNEEGFVYAELSDDGIPARSRELGIVPLLMVRNYRGGKFDAELAGTVLGSSAFRRNLITSLSALARQRGYRGVSIDIEFIPPARRNDFNTFLRDLKRELGNLILQVNVHAKTEDIPTNRIIGAYDYKTIGSIADITAVMTIDYGYPGGPPEPISPLWWLAQVIRYSITQINPRKLLMAMALYGYDKETGTNQTRALSVQSAQNQAITLGVPIQFNSTAQSPFYRYQREAQHVVWFEDIRSYIQKINQIDIYQLRGTTMWQLSQPAPQLWAYLKRNSTIIKK</sequence>
<dbReference type="GO" id="GO:0070492">
    <property type="term" value="F:oligosaccharide binding"/>
    <property type="evidence" value="ECO:0007669"/>
    <property type="project" value="TreeGrafter"/>
</dbReference>
<dbReference type="EMBL" id="PGUY01000030">
    <property type="protein sequence ID" value="PLT29990.1"/>
    <property type="molecule type" value="Genomic_DNA"/>
</dbReference>
<feature type="domain" description="LysM" evidence="2">
    <location>
        <begin position="53"/>
        <end position="97"/>
    </location>
</feature>
<dbReference type="InterPro" id="IPR018392">
    <property type="entry name" value="LysM"/>
</dbReference>
<dbReference type="GO" id="GO:0008061">
    <property type="term" value="F:chitin binding"/>
    <property type="evidence" value="ECO:0007669"/>
    <property type="project" value="InterPro"/>
</dbReference>
<feature type="domain" description="GH18" evidence="3">
    <location>
        <begin position="105"/>
        <end position="420"/>
    </location>
</feature>
<dbReference type="PROSITE" id="PS51910">
    <property type="entry name" value="GH18_2"/>
    <property type="match status" value="1"/>
</dbReference>
<dbReference type="PROSITE" id="PS51782">
    <property type="entry name" value="LYSM"/>
    <property type="match status" value="2"/>
</dbReference>
<evidence type="ECO:0000313" key="4">
    <source>
        <dbReference type="EMBL" id="PLT29990.1"/>
    </source>
</evidence>
<proteinExistence type="predicted"/>
<evidence type="ECO:0000259" key="2">
    <source>
        <dbReference type="PROSITE" id="PS51782"/>
    </source>
</evidence>
<dbReference type="InterPro" id="IPR017853">
    <property type="entry name" value="GH"/>
</dbReference>
<evidence type="ECO:0000313" key="5">
    <source>
        <dbReference type="Proteomes" id="UP000234748"/>
    </source>
</evidence>
<dbReference type="SUPFAM" id="SSF51445">
    <property type="entry name" value="(Trans)glycosidases"/>
    <property type="match status" value="1"/>
</dbReference>
<dbReference type="CDD" id="cd00118">
    <property type="entry name" value="LysM"/>
    <property type="match status" value="2"/>
</dbReference>
<organism evidence="4 5">
    <name type="scientific">Peribacillus deserti</name>
    <dbReference type="NCBI Taxonomy" id="673318"/>
    <lineage>
        <taxon>Bacteria</taxon>
        <taxon>Bacillati</taxon>
        <taxon>Bacillota</taxon>
        <taxon>Bacilli</taxon>
        <taxon>Bacillales</taxon>
        <taxon>Bacillaceae</taxon>
        <taxon>Peribacillus</taxon>
    </lineage>
</organism>
<comment type="caution">
    <text evidence="4">The sequence shown here is derived from an EMBL/GenBank/DDBJ whole genome shotgun (WGS) entry which is preliminary data.</text>
</comment>
<dbReference type="SUPFAM" id="SSF54106">
    <property type="entry name" value="LysM domain"/>
    <property type="match status" value="2"/>
</dbReference>
<dbReference type="AlphaFoldDB" id="A0A2N5M6K6"/>
<dbReference type="Gene3D" id="3.10.50.10">
    <property type="match status" value="1"/>
</dbReference>
<dbReference type="PANTHER" id="PTHR46066">
    <property type="entry name" value="CHITINASE DOMAIN-CONTAINING PROTEIN 1 FAMILY MEMBER"/>
    <property type="match status" value="1"/>
</dbReference>
<dbReference type="Proteomes" id="UP000234748">
    <property type="component" value="Unassembled WGS sequence"/>
</dbReference>
<dbReference type="GO" id="GO:0005975">
    <property type="term" value="P:carbohydrate metabolic process"/>
    <property type="evidence" value="ECO:0007669"/>
    <property type="project" value="InterPro"/>
</dbReference>
<accession>A0A2N5M6K6</accession>
<protein>
    <submittedName>
        <fullName evidence="4">Chitinase</fullName>
    </submittedName>
</protein>
<dbReference type="RefSeq" id="WP_101641630.1">
    <property type="nucleotide sequence ID" value="NZ_PGUY01000030.1"/>
</dbReference>
<dbReference type="Pfam" id="PF01476">
    <property type="entry name" value="LysM"/>
    <property type="match status" value="2"/>
</dbReference>